<dbReference type="Gene3D" id="3.20.20.140">
    <property type="entry name" value="Metal-dependent hydrolases"/>
    <property type="match status" value="1"/>
</dbReference>
<dbReference type="Pfam" id="PF12890">
    <property type="entry name" value="DHOase"/>
    <property type="match status" value="1"/>
</dbReference>
<evidence type="ECO:0000256" key="3">
    <source>
        <dbReference type="ARBA" id="ARBA00022801"/>
    </source>
</evidence>
<dbReference type="GO" id="GO:0004038">
    <property type="term" value="F:allantoinase activity"/>
    <property type="evidence" value="ECO:0007669"/>
    <property type="project" value="TreeGrafter"/>
</dbReference>
<dbReference type="NCBIfam" id="TIGR00857">
    <property type="entry name" value="pyrC_multi"/>
    <property type="match status" value="1"/>
</dbReference>
<evidence type="ECO:0000256" key="1">
    <source>
        <dbReference type="ARBA" id="ARBA00001947"/>
    </source>
</evidence>
<dbReference type="GO" id="GO:0006145">
    <property type="term" value="P:purine nucleobase catabolic process"/>
    <property type="evidence" value="ECO:0007669"/>
    <property type="project" value="TreeGrafter"/>
</dbReference>
<keyword evidence="3" id="KW-0378">Hydrolase</keyword>
<feature type="domain" description="Dihydroorotase catalytic" evidence="5">
    <location>
        <begin position="48"/>
        <end position="231"/>
    </location>
</feature>
<dbReference type="InterPro" id="IPR002195">
    <property type="entry name" value="Dihydroorotase_CS"/>
</dbReference>
<name>A0A6J6KU63_9ZZZZ</name>
<dbReference type="InterPro" id="IPR011059">
    <property type="entry name" value="Metal-dep_hydrolase_composite"/>
</dbReference>
<proteinExistence type="inferred from homology"/>
<dbReference type="PROSITE" id="PS00482">
    <property type="entry name" value="DIHYDROOROTASE_1"/>
    <property type="match status" value="1"/>
</dbReference>
<dbReference type="InterPro" id="IPR024403">
    <property type="entry name" value="DHOase_cat"/>
</dbReference>
<reference evidence="6" key="1">
    <citation type="submission" date="2020-05" db="EMBL/GenBank/DDBJ databases">
        <authorList>
            <person name="Chiriac C."/>
            <person name="Salcher M."/>
            <person name="Ghai R."/>
            <person name="Kavagutti S V."/>
        </authorList>
    </citation>
    <scope>NUCLEOTIDE SEQUENCE</scope>
</reference>
<dbReference type="EMBL" id="CAEZWB010000109">
    <property type="protein sequence ID" value="CAB4651645.1"/>
    <property type="molecule type" value="Genomic_DNA"/>
</dbReference>
<dbReference type="SUPFAM" id="SSF51556">
    <property type="entry name" value="Metallo-dependent hydrolases"/>
    <property type="match status" value="1"/>
</dbReference>
<dbReference type="GO" id="GO:0006221">
    <property type="term" value="P:pyrimidine nucleotide biosynthetic process"/>
    <property type="evidence" value="ECO:0007669"/>
    <property type="project" value="UniProtKB-KW"/>
</dbReference>
<gene>
    <name evidence="6" type="ORF">UFOPK2166_00848</name>
</gene>
<evidence type="ECO:0000259" key="5">
    <source>
        <dbReference type="Pfam" id="PF12890"/>
    </source>
</evidence>
<dbReference type="GO" id="GO:0004151">
    <property type="term" value="F:dihydroorotase activity"/>
    <property type="evidence" value="ECO:0007669"/>
    <property type="project" value="InterPro"/>
</dbReference>
<dbReference type="CDD" id="cd01317">
    <property type="entry name" value="DHOase_IIa"/>
    <property type="match status" value="1"/>
</dbReference>
<sequence length="424" mass="44787">MSVVFRGGNIVTNEGVVHADLVVQGGQISGIGSGLAAKEVIDISGLTVFPGFVDLHAHLREPGREDTETIETGSRAGAKGGYTAVIAMPNTNPAQDNVPTIEFVRLQGQRAGLLEVIPSGCITMGREGKALAPMAELAKVGVKLFTDDGSGVQDPLLMRRAMEYSKELNVVLGQHCEVSSLTQGAVMHECGCSSDLGVPGWPSIAEELMVHRDIELARLTGARIHFLHLSTAGSVELVRQAKLDGLPVTAEVTPHHLSLTAELLRGFDATFKVNPPLRTISDIDALKAGVLDGTIDAIATDHAPHARRDKELPLDQAPPGMLGLETALGVTCAALDLDPLAIAQVMSVAPARIAGIADRQGNLPRVGVAANLCFVDLNATWMINPETMASKSTNTPFVGRQLRGKVVHTMFNGDLVVRDGEALK</sequence>
<keyword evidence="2" id="KW-0479">Metal-binding</keyword>
<dbReference type="PROSITE" id="PS00483">
    <property type="entry name" value="DIHYDROOROTASE_2"/>
    <property type="match status" value="1"/>
</dbReference>
<accession>A0A6J6KU63</accession>
<dbReference type="PANTHER" id="PTHR43668:SF2">
    <property type="entry name" value="ALLANTOINASE"/>
    <property type="match status" value="1"/>
</dbReference>
<dbReference type="PANTHER" id="PTHR43668">
    <property type="entry name" value="ALLANTOINASE"/>
    <property type="match status" value="1"/>
</dbReference>
<evidence type="ECO:0000256" key="2">
    <source>
        <dbReference type="ARBA" id="ARBA00022723"/>
    </source>
</evidence>
<dbReference type="GO" id="GO:0005737">
    <property type="term" value="C:cytoplasm"/>
    <property type="evidence" value="ECO:0007669"/>
    <property type="project" value="TreeGrafter"/>
</dbReference>
<dbReference type="GO" id="GO:0046872">
    <property type="term" value="F:metal ion binding"/>
    <property type="evidence" value="ECO:0007669"/>
    <property type="project" value="UniProtKB-KW"/>
</dbReference>
<dbReference type="HAMAP" id="MF_00220_B">
    <property type="entry name" value="PyrC_classI_B"/>
    <property type="match status" value="1"/>
</dbReference>
<organism evidence="6">
    <name type="scientific">freshwater metagenome</name>
    <dbReference type="NCBI Taxonomy" id="449393"/>
    <lineage>
        <taxon>unclassified sequences</taxon>
        <taxon>metagenomes</taxon>
        <taxon>ecological metagenomes</taxon>
    </lineage>
</organism>
<keyword evidence="4" id="KW-0665">Pyrimidine biosynthesis</keyword>
<protein>
    <submittedName>
        <fullName evidence="6">Unannotated protein</fullName>
    </submittedName>
</protein>
<dbReference type="InterPro" id="IPR050138">
    <property type="entry name" value="DHOase/Allantoinase_Hydrolase"/>
</dbReference>
<dbReference type="InterPro" id="IPR032466">
    <property type="entry name" value="Metal_Hydrolase"/>
</dbReference>
<evidence type="ECO:0000256" key="4">
    <source>
        <dbReference type="ARBA" id="ARBA00022975"/>
    </source>
</evidence>
<comment type="cofactor">
    <cofactor evidence="1">
        <name>Zn(2+)</name>
        <dbReference type="ChEBI" id="CHEBI:29105"/>
    </cofactor>
</comment>
<dbReference type="AlphaFoldDB" id="A0A6J6KU63"/>
<dbReference type="InterPro" id="IPR004722">
    <property type="entry name" value="DHOase"/>
</dbReference>
<dbReference type="SUPFAM" id="SSF51338">
    <property type="entry name" value="Composite domain of metallo-dependent hydrolases"/>
    <property type="match status" value="1"/>
</dbReference>
<evidence type="ECO:0000313" key="6">
    <source>
        <dbReference type="EMBL" id="CAB4651645.1"/>
    </source>
</evidence>